<keyword evidence="1" id="KW-0812">Transmembrane</keyword>
<keyword evidence="3" id="KW-1185">Reference proteome</keyword>
<comment type="caution">
    <text evidence="2">The sequence shown here is derived from an EMBL/GenBank/DDBJ whole genome shotgun (WGS) entry which is preliminary data.</text>
</comment>
<keyword evidence="1" id="KW-1133">Transmembrane helix</keyword>
<feature type="transmembrane region" description="Helical" evidence="1">
    <location>
        <begin position="76"/>
        <end position="101"/>
    </location>
</feature>
<evidence type="ECO:0000313" key="2">
    <source>
        <dbReference type="EMBL" id="KAJ3476278.1"/>
    </source>
</evidence>
<gene>
    <name evidence="2" type="ORF">NLI96_g11271</name>
</gene>
<reference evidence="2" key="1">
    <citation type="submission" date="2022-07" db="EMBL/GenBank/DDBJ databases">
        <title>Genome Sequence of Physisporinus lineatus.</title>
        <authorList>
            <person name="Buettner E."/>
        </authorList>
    </citation>
    <scope>NUCLEOTIDE SEQUENCE</scope>
    <source>
        <strain evidence="2">VT162</strain>
    </source>
</reference>
<feature type="transmembrane region" description="Helical" evidence="1">
    <location>
        <begin position="12"/>
        <end position="33"/>
    </location>
</feature>
<dbReference type="EMBL" id="JANAWD010000728">
    <property type="protein sequence ID" value="KAJ3476278.1"/>
    <property type="molecule type" value="Genomic_DNA"/>
</dbReference>
<protein>
    <recommendedName>
        <fullName evidence="4">MARVEL domain-containing protein</fullName>
    </recommendedName>
</protein>
<keyword evidence="1" id="KW-0472">Membrane</keyword>
<evidence type="ECO:0008006" key="4">
    <source>
        <dbReference type="Google" id="ProtNLM"/>
    </source>
</evidence>
<name>A0AAD5US25_9APHY</name>
<organism evidence="2 3">
    <name type="scientific">Meripilus lineatus</name>
    <dbReference type="NCBI Taxonomy" id="2056292"/>
    <lineage>
        <taxon>Eukaryota</taxon>
        <taxon>Fungi</taxon>
        <taxon>Dikarya</taxon>
        <taxon>Basidiomycota</taxon>
        <taxon>Agaricomycotina</taxon>
        <taxon>Agaricomycetes</taxon>
        <taxon>Polyporales</taxon>
        <taxon>Meripilaceae</taxon>
        <taxon>Meripilus</taxon>
    </lineage>
</organism>
<dbReference type="Proteomes" id="UP001212997">
    <property type="component" value="Unassembled WGS sequence"/>
</dbReference>
<feature type="transmembrane region" description="Helical" evidence="1">
    <location>
        <begin position="45"/>
        <end position="64"/>
    </location>
</feature>
<proteinExistence type="predicted"/>
<evidence type="ECO:0000256" key="1">
    <source>
        <dbReference type="SAM" id="Phobius"/>
    </source>
</evidence>
<evidence type="ECO:0000313" key="3">
    <source>
        <dbReference type="Proteomes" id="UP001212997"/>
    </source>
</evidence>
<sequence length="237" mass="26279">MASILLSYRYFLFGAFIVCNAIICSVAAWNFSLARYTGIDLHVDVFLILLGVSGVVFLLPIIFVDLFRKNALYTKVWFECTWVAVFWVLELAGASAVTAIIPPELCVPDSDAIAVNACTSTRVLLAFTWLITVLLVIYLVALLVSAISHQEDDSMVWHAHVRFFPWFQIRSSLNSAPPSPTRDWHRPFALAAPQPKRVVNHAELQLSSEDIEGAQEISGPAPSICHRSSSFVPSTRA</sequence>
<accession>A0AAD5US25</accession>
<feature type="transmembrane region" description="Helical" evidence="1">
    <location>
        <begin position="121"/>
        <end position="147"/>
    </location>
</feature>
<dbReference type="AlphaFoldDB" id="A0AAD5US25"/>